<name>E0XXB9_9DELT</name>
<organism evidence="2">
    <name type="scientific">uncultured delta proteobacterium HF0070_07E19</name>
    <dbReference type="NCBI Taxonomy" id="710823"/>
    <lineage>
        <taxon>Bacteria</taxon>
        <taxon>Deltaproteobacteria</taxon>
        <taxon>environmental samples</taxon>
    </lineage>
</organism>
<dbReference type="AlphaFoldDB" id="E0XXB9"/>
<evidence type="ECO:0000256" key="1">
    <source>
        <dbReference type="SAM" id="Phobius"/>
    </source>
</evidence>
<accession>E0XXB9</accession>
<proteinExistence type="predicted"/>
<protein>
    <submittedName>
        <fullName evidence="2">Uncharacterized protein</fullName>
    </submittedName>
</protein>
<keyword evidence="1" id="KW-1133">Transmembrane helix</keyword>
<feature type="transmembrane region" description="Helical" evidence="1">
    <location>
        <begin position="6"/>
        <end position="29"/>
    </location>
</feature>
<reference evidence="2" key="1">
    <citation type="journal article" date="2011" name="Environ. Microbiol.">
        <title>Time-series analyses of Monterey Bay coastal microbial picoplankton using a 'genome proxy' microarray.</title>
        <authorList>
            <person name="Rich V.I."/>
            <person name="Pham V.D."/>
            <person name="Eppley J."/>
            <person name="Shi Y."/>
            <person name="DeLong E.F."/>
        </authorList>
    </citation>
    <scope>NUCLEOTIDE SEQUENCE</scope>
</reference>
<dbReference type="EMBL" id="GU474908">
    <property type="protein sequence ID" value="ADI19060.1"/>
    <property type="molecule type" value="Genomic_DNA"/>
</dbReference>
<keyword evidence="1" id="KW-0472">Membrane</keyword>
<evidence type="ECO:0000313" key="2">
    <source>
        <dbReference type="EMBL" id="ADI19060.1"/>
    </source>
</evidence>
<sequence>MDTAIYAFIGLGIMGGGALILAVITKFFLKSDSKAEQTNQAARTTSCRDCDGLVSKSAKKCPHCGADIPHLNKAGFGFLTFIRVIILFAIVFVGTLLFLFGLDLMELSNRLKY</sequence>
<keyword evidence="1" id="KW-0812">Transmembrane</keyword>
<feature type="transmembrane region" description="Helical" evidence="1">
    <location>
        <begin position="81"/>
        <end position="102"/>
    </location>
</feature>